<dbReference type="GO" id="GO:0034501">
    <property type="term" value="P:protein localization to kinetochore"/>
    <property type="evidence" value="ECO:0007669"/>
    <property type="project" value="TreeGrafter"/>
</dbReference>
<dbReference type="SMART" id="SM00220">
    <property type="entry name" value="S_TKc"/>
    <property type="match status" value="1"/>
</dbReference>
<feature type="compositionally biased region" description="Basic and acidic residues" evidence="7">
    <location>
        <begin position="463"/>
        <end position="474"/>
    </location>
</feature>
<dbReference type="GO" id="GO:0005524">
    <property type="term" value="F:ATP binding"/>
    <property type="evidence" value="ECO:0007669"/>
    <property type="project" value="UniProtKB-UniRule"/>
</dbReference>
<keyword evidence="8" id="KW-0812">Transmembrane</keyword>
<dbReference type="FunFam" id="3.30.200.20:FF:000131">
    <property type="entry name" value="Dual specificity protein kinase TTK"/>
    <property type="match status" value="1"/>
</dbReference>
<keyword evidence="12" id="KW-1185">Reference proteome</keyword>
<organism evidence="11 12">
    <name type="scientific">Cyphellophora attinorum</name>
    <dbReference type="NCBI Taxonomy" id="1664694"/>
    <lineage>
        <taxon>Eukaryota</taxon>
        <taxon>Fungi</taxon>
        <taxon>Dikarya</taxon>
        <taxon>Ascomycota</taxon>
        <taxon>Pezizomycotina</taxon>
        <taxon>Eurotiomycetes</taxon>
        <taxon>Chaetothyriomycetidae</taxon>
        <taxon>Chaetothyriales</taxon>
        <taxon>Cyphellophoraceae</taxon>
        <taxon>Cyphellophora</taxon>
    </lineage>
</organism>
<dbReference type="GO" id="GO:0098813">
    <property type="term" value="P:nuclear chromosome segregation"/>
    <property type="evidence" value="ECO:0007669"/>
    <property type="project" value="UniProtKB-ARBA"/>
</dbReference>
<dbReference type="CDD" id="cd14131">
    <property type="entry name" value="PKc_Mps1"/>
    <property type="match status" value="1"/>
</dbReference>
<proteinExistence type="predicted"/>
<sequence length="1007" mass="108972">MLSQTAIALAALLTCATAQVPNFVPSAVPQADRDQWCTSQISACPLICLQEDAATAATQANTCDPDSLTYLCICDNGLQPNASEYSQTLPYFICTENNNICVNNCGNGNKSYKSQHEYHLDYVLNSYGWQLGAYGSDVVYTGFGGGAASASATGGEASATAASGGSSAATRIVLNAGELYGLAVVGLGVFTGFTLFFSSFFLARLSPTSSTPFLEVNTRSLIYQRSPPNAQKNVTKRSMGDSSDDDDLAPIKLSAEAQAILEGNSQTGEDKENQVHPYKRSITAATTSTANDGYRSTSGSRFRRPLSGGLGTGSPVPRTTTSTAPTRPAALTTVARDGSFMYKMVDKTGASARTPPKEKRSSPLRAQSPSPRWVPAADPVQEQISPPRSPMADEPANPVTVARPRKAEENAAHSTVRTRRAGLGLSGKPVRRGIIRRPSEDDAPVLSNSRENSASPEMQVGRRAPEADLDDHPDLGLAPRGSPQPISRSTLGKSYGTDIMVSASPPSRSKSAMARSSPQPDPIAPRSRPTPASYGSLPSSRSSGPQRKPAFRVPPLPAIEASHDQENEPPPTFRKSKPSAPVLEVLEVREEPAPAPVSASPQRPPLQPVINNVPHRPAPAPPPKMSSLLDAATNAGRSKKTSSHVVVNNRQYRRLDCIGRGGSSRVHRIMSDNFKMFALKRVNLEEADAAAIAGYKGEIDLLQKLAHVDRVVRLYDYEVNDAKHVLNVMMEIGETDFNKMLNEQCKVENAKLDTTFTRHYWKEMLECVGSVHACDVVHSDLKPANFLLVKGRLKLIDFGIANAIQDDTVNVYRENQIGTPNYMSPESLICNNVTPSENGDIKEIKLGKPSDVWSLGCILYQMTYGQPPFAHIQSQMQRIMSIPNPKVEIQFPTRGIGDVVVPFGLIKTLRRCLTREQSLRPTVQELLADADGFLEPVAVSPPILGRMIGSVVSYCRSREEKMKESGEVRFTGEGGVGSVIPDEEEVGRWPQYLYDKLRNARGEGVAW</sequence>
<feature type="compositionally biased region" description="Polar residues" evidence="7">
    <location>
        <begin position="446"/>
        <end position="456"/>
    </location>
</feature>
<dbReference type="PANTHER" id="PTHR22974:SF21">
    <property type="entry name" value="DUAL SPECIFICITY PROTEIN KINASE TTK"/>
    <property type="match status" value="1"/>
</dbReference>
<dbReference type="Pfam" id="PF24808">
    <property type="entry name" value="DUF7707"/>
    <property type="match status" value="1"/>
</dbReference>
<dbReference type="GO" id="GO:0033316">
    <property type="term" value="P:meiotic spindle assembly checkpoint signaling"/>
    <property type="evidence" value="ECO:0007669"/>
    <property type="project" value="TreeGrafter"/>
</dbReference>
<feature type="signal peptide" evidence="9">
    <location>
        <begin position="1"/>
        <end position="18"/>
    </location>
</feature>
<dbReference type="AlphaFoldDB" id="A0A0N0NIX4"/>
<feature type="domain" description="Protein kinase" evidence="10">
    <location>
        <begin position="652"/>
        <end position="934"/>
    </location>
</feature>
<evidence type="ECO:0000256" key="1">
    <source>
        <dbReference type="ARBA" id="ARBA00022527"/>
    </source>
</evidence>
<keyword evidence="2" id="KW-0808">Transferase</keyword>
<feature type="chain" id="PRO_5005856683" evidence="9">
    <location>
        <begin position="19"/>
        <end position="1007"/>
    </location>
</feature>
<dbReference type="Pfam" id="PF00069">
    <property type="entry name" value="Pkinase"/>
    <property type="match status" value="1"/>
</dbReference>
<feature type="transmembrane region" description="Helical" evidence="8">
    <location>
        <begin position="179"/>
        <end position="203"/>
    </location>
</feature>
<dbReference type="GO" id="GO:0007094">
    <property type="term" value="P:mitotic spindle assembly checkpoint signaling"/>
    <property type="evidence" value="ECO:0007669"/>
    <property type="project" value="TreeGrafter"/>
</dbReference>
<evidence type="ECO:0000256" key="7">
    <source>
        <dbReference type="SAM" id="MobiDB-lite"/>
    </source>
</evidence>
<accession>A0A0N0NIX4</accession>
<dbReference type="EMBL" id="LFJN01000032">
    <property type="protein sequence ID" value="KPI36248.1"/>
    <property type="molecule type" value="Genomic_DNA"/>
</dbReference>
<feature type="compositionally biased region" description="Polar residues" evidence="7">
    <location>
        <begin position="289"/>
        <end position="300"/>
    </location>
</feature>
<dbReference type="SUPFAM" id="SSF56112">
    <property type="entry name" value="Protein kinase-like (PK-like)"/>
    <property type="match status" value="1"/>
</dbReference>
<evidence type="ECO:0000256" key="6">
    <source>
        <dbReference type="PROSITE-ProRule" id="PRU10141"/>
    </source>
</evidence>
<evidence type="ECO:0000256" key="5">
    <source>
        <dbReference type="ARBA" id="ARBA00022840"/>
    </source>
</evidence>
<keyword evidence="5 6" id="KW-0067">ATP-binding</keyword>
<dbReference type="PROSITE" id="PS50011">
    <property type="entry name" value="PROTEIN_KINASE_DOM"/>
    <property type="match status" value="1"/>
</dbReference>
<protein>
    <submittedName>
        <fullName evidence="11">Serine/threonine-protein kinase MPS1</fullName>
    </submittedName>
</protein>
<dbReference type="FunFam" id="1.10.510.10:FF:000377">
    <property type="entry name" value="Checkpoint protein kinase"/>
    <property type="match status" value="1"/>
</dbReference>
<dbReference type="RefSeq" id="XP_017996211.1">
    <property type="nucleotide sequence ID" value="XM_018147666.1"/>
</dbReference>
<gene>
    <name evidence="11" type="ORF">AB675_7309</name>
</gene>
<dbReference type="GO" id="GO:0004712">
    <property type="term" value="F:protein serine/threonine/tyrosine kinase activity"/>
    <property type="evidence" value="ECO:0007669"/>
    <property type="project" value="TreeGrafter"/>
</dbReference>
<dbReference type="InterPro" id="IPR008271">
    <property type="entry name" value="Ser/Thr_kinase_AS"/>
</dbReference>
<feature type="region of interest" description="Disordered" evidence="7">
    <location>
        <begin position="226"/>
        <end position="245"/>
    </location>
</feature>
<evidence type="ECO:0000256" key="3">
    <source>
        <dbReference type="ARBA" id="ARBA00022741"/>
    </source>
</evidence>
<keyword evidence="1" id="KW-0723">Serine/threonine-protein kinase</keyword>
<comment type="caution">
    <text evidence="11">The sequence shown here is derived from an EMBL/GenBank/DDBJ whole genome shotgun (WGS) entry which is preliminary data.</text>
</comment>
<dbReference type="Gene3D" id="3.30.200.20">
    <property type="entry name" value="Phosphorylase Kinase, domain 1"/>
    <property type="match status" value="1"/>
</dbReference>
<keyword evidence="9" id="KW-0732">Signal</keyword>
<keyword evidence="3 6" id="KW-0547">Nucleotide-binding</keyword>
<dbReference type="GO" id="GO:0004674">
    <property type="term" value="F:protein serine/threonine kinase activity"/>
    <property type="evidence" value="ECO:0007669"/>
    <property type="project" value="UniProtKB-KW"/>
</dbReference>
<dbReference type="GO" id="GO:0005634">
    <property type="term" value="C:nucleus"/>
    <property type="evidence" value="ECO:0007669"/>
    <property type="project" value="TreeGrafter"/>
</dbReference>
<dbReference type="STRING" id="1664694.A0A0N0NIX4"/>
<dbReference type="InterPro" id="IPR027084">
    <property type="entry name" value="Mps1_cat"/>
</dbReference>
<dbReference type="InterPro" id="IPR056124">
    <property type="entry name" value="DUF7707"/>
</dbReference>
<dbReference type="PANTHER" id="PTHR22974">
    <property type="entry name" value="MIXED LINEAGE PROTEIN KINASE"/>
    <property type="match status" value="1"/>
</dbReference>
<dbReference type="InterPro" id="IPR017441">
    <property type="entry name" value="Protein_kinase_ATP_BS"/>
</dbReference>
<evidence type="ECO:0000313" key="11">
    <source>
        <dbReference type="EMBL" id="KPI36248.1"/>
    </source>
</evidence>
<evidence type="ECO:0000256" key="9">
    <source>
        <dbReference type="SAM" id="SignalP"/>
    </source>
</evidence>
<evidence type="ECO:0000256" key="8">
    <source>
        <dbReference type="SAM" id="Phobius"/>
    </source>
</evidence>
<feature type="region of interest" description="Disordered" evidence="7">
    <location>
        <begin position="347"/>
        <end position="579"/>
    </location>
</feature>
<reference evidence="11 12" key="1">
    <citation type="submission" date="2015-06" db="EMBL/GenBank/DDBJ databases">
        <title>Draft genome of the ant-associated black yeast Phialophora attae CBS 131958.</title>
        <authorList>
            <person name="Moreno L.F."/>
            <person name="Stielow B.J."/>
            <person name="de Hoog S."/>
            <person name="Vicente V.A."/>
            <person name="Weiss V.A."/>
            <person name="de Vries M."/>
            <person name="Cruz L.M."/>
            <person name="Souza E.M."/>
        </authorList>
    </citation>
    <scope>NUCLEOTIDE SEQUENCE [LARGE SCALE GENOMIC DNA]</scope>
    <source>
        <strain evidence="11 12">CBS 131958</strain>
    </source>
</reference>
<evidence type="ECO:0000259" key="10">
    <source>
        <dbReference type="PROSITE" id="PS50011"/>
    </source>
</evidence>
<feature type="region of interest" description="Disordered" evidence="7">
    <location>
        <begin position="289"/>
        <end position="326"/>
    </location>
</feature>
<feature type="compositionally biased region" description="Low complexity" evidence="7">
    <location>
        <begin position="533"/>
        <end position="545"/>
    </location>
</feature>
<dbReference type="PROSITE" id="PS00107">
    <property type="entry name" value="PROTEIN_KINASE_ATP"/>
    <property type="match status" value="1"/>
</dbReference>
<dbReference type="PROSITE" id="PS00108">
    <property type="entry name" value="PROTEIN_KINASE_ST"/>
    <property type="match status" value="1"/>
</dbReference>
<keyword evidence="8" id="KW-1133">Transmembrane helix</keyword>
<feature type="binding site" evidence="6">
    <location>
        <position position="680"/>
    </location>
    <ligand>
        <name>ATP</name>
        <dbReference type="ChEBI" id="CHEBI:30616"/>
    </ligand>
</feature>
<evidence type="ECO:0000313" key="12">
    <source>
        <dbReference type="Proteomes" id="UP000038010"/>
    </source>
</evidence>
<evidence type="ECO:0000256" key="2">
    <source>
        <dbReference type="ARBA" id="ARBA00022679"/>
    </source>
</evidence>
<dbReference type="InterPro" id="IPR011009">
    <property type="entry name" value="Kinase-like_dom_sf"/>
</dbReference>
<keyword evidence="8" id="KW-0472">Membrane</keyword>
<dbReference type="Gene3D" id="1.10.510.10">
    <property type="entry name" value="Transferase(Phosphotransferase) domain 1"/>
    <property type="match status" value="1"/>
</dbReference>
<dbReference type="Proteomes" id="UP000038010">
    <property type="component" value="Unassembled WGS sequence"/>
</dbReference>
<feature type="compositionally biased region" description="Polar residues" evidence="7">
    <location>
        <begin position="504"/>
        <end position="518"/>
    </location>
</feature>
<dbReference type="InterPro" id="IPR000719">
    <property type="entry name" value="Prot_kinase_dom"/>
</dbReference>
<name>A0A0N0NIX4_9EURO</name>
<dbReference type="GeneID" id="28739546"/>
<dbReference type="GO" id="GO:0000776">
    <property type="term" value="C:kinetochore"/>
    <property type="evidence" value="ECO:0007669"/>
    <property type="project" value="TreeGrafter"/>
</dbReference>
<feature type="compositionally biased region" description="Low complexity" evidence="7">
    <location>
        <begin position="314"/>
        <end position="326"/>
    </location>
</feature>
<dbReference type="OrthoDB" id="20524at2759"/>
<evidence type="ECO:0000256" key="4">
    <source>
        <dbReference type="ARBA" id="ARBA00022777"/>
    </source>
</evidence>
<keyword evidence="4 11" id="KW-0418">Kinase</keyword>
<dbReference type="VEuPathDB" id="FungiDB:AB675_7309"/>